<reference evidence="3" key="1">
    <citation type="submission" date="2016-10" db="EMBL/GenBank/DDBJ databases">
        <authorList>
            <person name="Varghese N."/>
            <person name="Submissions S."/>
        </authorList>
    </citation>
    <scope>NUCLEOTIDE SEQUENCE [LARGE SCALE GENOMIC DNA]</scope>
    <source>
        <strain evidence="3">ATCC 35263</strain>
    </source>
</reference>
<dbReference type="PANTHER" id="PTHR30543:SF21">
    <property type="entry name" value="NAD(P)H-DEPENDENT FMN REDUCTASE LOT6"/>
    <property type="match status" value="1"/>
</dbReference>
<evidence type="ECO:0000313" key="2">
    <source>
        <dbReference type="EMBL" id="SEH10721.1"/>
    </source>
</evidence>
<evidence type="ECO:0000259" key="1">
    <source>
        <dbReference type="Pfam" id="PF03358"/>
    </source>
</evidence>
<gene>
    <name evidence="2" type="ORF">SAMN02745716_0528</name>
</gene>
<dbReference type="Pfam" id="PF03358">
    <property type="entry name" value="FMN_red"/>
    <property type="match status" value="1"/>
</dbReference>
<organism evidence="2 3">
    <name type="scientific">Thermoleophilum album</name>
    <dbReference type="NCBI Taxonomy" id="29539"/>
    <lineage>
        <taxon>Bacteria</taxon>
        <taxon>Bacillati</taxon>
        <taxon>Actinomycetota</taxon>
        <taxon>Thermoleophilia</taxon>
        <taxon>Thermoleophilales</taxon>
        <taxon>Thermoleophilaceae</taxon>
        <taxon>Thermoleophilum</taxon>
    </lineage>
</organism>
<dbReference type="GO" id="GO:0010181">
    <property type="term" value="F:FMN binding"/>
    <property type="evidence" value="ECO:0007669"/>
    <property type="project" value="TreeGrafter"/>
</dbReference>
<keyword evidence="3" id="KW-1185">Reference proteome</keyword>
<dbReference type="GO" id="GO:0016491">
    <property type="term" value="F:oxidoreductase activity"/>
    <property type="evidence" value="ECO:0007669"/>
    <property type="project" value="InterPro"/>
</dbReference>
<dbReference type="InterPro" id="IPR029039">
    <property type="entry name" value="Flavoprotein-like_sf"/>
</dbReference>
<feature type="domain" description="NADPH-dependent FMN reductase-like" evidence="1">
    <location>
        <begin position="25"/>
        <end position="165"/>
    </location>
</feature>
<protein>
    <submittedName>
        <fullName evidence="2">NAD(P)H-dependent FMN reductase</fullName>
    </submittedName>
</protein>
<dbReference type="Gene3D" id="3.40.50.360">
    <property type="match status" value="1"/>
</dbReference>
<dbReference type="InterPro" id="IPR005025">
    <property type="entry name" value="FMN_Rdtase-like_dom"/>
</dbReference>
<dbReference type="PANTHER" id="PTHR30543">
    <property type="entry name" value="CHROMATE REDUCTASE"/>
    <property type="match status" value="1"/>
</dbReference>
<dbReference type="Proteomes" id="UP000222056">
    <property type="component" value="Unassembled WGS sequence"/>
</dbReference>
<dbReference type="SUPFAM" id="SSF52218">
    <property type="entry name" value="Flavoproteins"/>
    <property type="match status" value="1"/>
</dbReference>
<dbReference type="InterPro" id="IPR050712">
    <property type="entry name" value="NAD(P)H-dep_reductase"/>
</dbReference>
<name>A0A1H6FIQ1_THEAL</name>
<proteinExistence type="predicted"/>
<dbReference type="EMBL" id="FNWJ01000001">
    <property type="protein sequence ID" value="SEH10721.1"/>
    <property type="molecule type" value="Genomic_DNA"/>
</dbReference>
<dbReference type="GO" id="GO:0005829">
    <property type="term" value="C:cytosol"/>
    <property type="evidence" value="ECO:0007669"/>
    <property type="project" value="TreeGrafter"/>
</dbReference>
<accession>A0A1H6FIQ1</accession>
<evidence type="ECO:0000313" key="3">
    <source>
        <dbReference type="Proteomes" id="UP000222056"/>
    </source>
</evidence>
<sequence>MSDSTARATRELDAAAARPVEQPLRVLVLVGSLRRDSYNRRLARAFSEEAPQGLELVEWPRLAELPHYNEDLEDDPPLAAVQLRRAVAAADALLLITPEYNAGPSSAIKNAVDWASRPPGRAPIAGKPAAVAGASVSSFGALWAQQQLRRALLIAGARPLERELPVARVDQRFAGNRLRDAGLRQELRALLEELATAACSQLTTPQATAAARGSTS</sequence>
<dbReference type="STRING" id="29539.SAMN02745716_0528"/>
<dbReference type="AlphaFoldDB" id="A0A1H6FIQ1"/>
<dbReference type="RefSeq" id="WP_177169274.1">
    <property type="nucleotide sequence ID" value="NZ_FNWJ01000001.1"/>
</dbReference>